<accession>A0A443I8A0</accession>
<dbReference type="AlphaFoldDB" id="A0A443I8A0"/>
<protein>
    <submittedName>
        <fullName evidence="1">Uncharacterized protein</fullName>
    </submittedName>
</protein>
<gene>
    <name evidence="1" type="ORF">C8Q69DRAFT_503700</name>
</gene>
<dbReference type="VEuPathDB" id="FungiDB:C8Q69DRAFT_503700"/>
<dbReference type="GeneID" id="39601785"/>
<sequence length="208" mass="23761">MSSSQEGRAVEATARMTLDEMLAKYPKRSVEQAVIHRNYKEGREQTIRKFEEQICRGIHVETCMAGLKGFLENTPPAPPFDPEEPEDLDEDVQWRLRVLKYMDRVGEGSDAGSDERDLKNRNAIVKAYRQQKLKVQDGQITVWFAGHMVMGPLSQRDFDFQDIIDDISKWTEQYGPGRIWVEDATLPLAKMQSAAIAPYGQCLQHVVC</sequence>
<dbReference type="Proteomes" id="UP000283841">
    <property type="component" value="Unassembled WGS sequence"/>
</dbReference>
<dbReference type="RefSeq" id="XP_028489840.1">
    <property type="nucleotide sequence ID" value="XM_028632508.1"/>
</dbReference>
<dbReference type="EMBL" id="RCNU01000001">
    <property type="protein sequence ID" value="RWR00196.1"/>
    <property type="molecule type" value="Genomic_DNA"/>
</dbReference>
<dbReference type="STRING" id="264951.A0A443I8A0"/>
<keyword evidence="2" id="KW-1185">Reference proteome</keyword>
<evidence type="ECO:0000313" key="2">
    <source>
        <dbReference type="Proteomes" id="UP000283841"/>
    </source>
</evidence>
<organism evidence="1 2">
    <name type="scientific">Byssochlamys spectabilis</name>
    <name type="common">Paecilomyces variotii</name>
    <dbReference type="NCBI Taxonomy" id="264951"/>
    <lineage>
        <taxon>Eukaryota</taxon>
        <taxon>Fungi</taxon>
        <taxon>Dikarya</taxon>
        <taxon>Ascomycota</taxon>
        <taxon>Pezizomycotina</taxon>
        <taxon>Eurotiomycetes</taxon>
        <taxon>Eurotiomycetidae</taxon>
        <taxon>Eurotiales</taxon>
        <taxon>Thermoascaceae</taxon>
        <taxon>Paecilomyces</taxon>
    </lineage>
</organism>
<reference evidence="1 2" key="1">
    <citation type="journal article" date="2018" name="Front. Microbiol.">
        <title>Genomic and genetic insights into a cosmopolitan fungus, Paecilomyces variotii (Eurotiales).</title>
        <authorList>
            <person name="Urquhart A.S."/>
            <person name="Mondo S.J."/>
            <person name="Makela M.R."/>
            <person name="Hane J.K."/>
            <person name="Wiebenga A."/>
            <person name="He G."/>
            <person name="Mihaltcheva S."/>
            <person name="Pangilinan J."/>
            <person name="Lipzen A."/>
            <person name="Barry K."/>
            <person name="de Vries R.P."/>
            <person name="Grigoriev I.V."/>
            <person name="Idnurm A."/>
        </authorList>
    </citation>
    <scope>NUCLEOTIDE SEQUENCE [LARGE SCALE GENOMIC DNA]</scope>
    <source>
        <strain evidence="1 2">CBS 101075</strain>
    </source>
</reference>
<name>A0A443I8A0_BYSSP</name>
<evidence type="ECO:0000313" key="1">
    <source>
        <dbReference type="EMBL" id="RWR00196.1"/>
    </source>
</evidence>
<comment type="caution">
    <text evidence="1">The sequence shown here is derived from an EMBL/GenBank/DDBJ whole genome shotgun (WGS) entry which is preliminary data.</text>
</comment>
<proteinExistence type="predicted"/>